<evidence type="ECO:0000313" key="5">
    <source>
        <dbReference type="EMBL" id="CAF1119373.1"/>
    </source>
</evidence>
<dbReference type="InterPro" id="IPR016202">
    <property type="entry name" value="DNase_I"/>
</dbReference>
<evidence type="ECO:0000256" key="1">
    <source>
        <dbReference type="ARBA" id="ARBA00007359"/>
    </source>
</evidence>
<dbReference type="SUPFAM" id="SSF56219">
    <property type="entry name" value="DNase I-like"/>
    <property type="match status" value="2"/>
</dbReference>
<dbReference type="OrthoDB" id="10061407at2759"/>
<evidence type="ECO:0000259" key="4">
    <source>
        <dbReference type="Pfam" id="PF03372"/>
    </source>
</evidence>
<dbReference type="PRINTS" id="PR00130">
    <property type="entry name" value="DNASEI"/>
</dbReference>
<proteinExistence type="inferred from homology"/>
<sequence>MRIIFSIVFLIVVLAINISAVRFGSFNLQQYGPKKSANETLTDLVAKILNDCDVAVIQEITDAAIKAPYVLFDALNKISKSKPYTMTLSERVGRTSTKEQYIFFNRESTSGVKLIDYYLYNDVQDYFERPPFIGTFEVTKPGSSGVRYFTIMDVHLRPDSAYQELLDMRRVIHDFILKNPRYFTDTSTSLSQALAANVIGATSTNKPNLKTSHPILIMGDFNADCTYISLTRQGTLRSIDFADFTWVINNEVKTNTRQTCTYDRIFINGANFVKAIVPRSNTTVDFPQRFGMTMEQALVALAINISAVRFGSFNLQQYGPKKSANETLTDLVAKILNDFDVAVIQEITDAAIKAPYVLFDALNKISKSKPYTMTLSERAGRTSSKEQYIFFNRESTSGVKLIDYYLYNDVQDYFERPPFIGTFEVIKPGSSGVRYFTIMDVHLRPDSAYQELLDMRRVIHDFILKNPRYFTDTSTSLSQALAANVIGATSTNKPNLKTNHPILIMGDFNADCTYISLTRQGTLRSIDFADFTWVINNEVKTNTRQTCTYDRIFINGANFVKAIVPRSNTTVDFPQRFGMTMEQALGISDHLPIKFDINF</sequence>
<dbReference type="GO" id="GO:0003677">
    <property type="term" value="F:DNA binding"/>
    <property type="evidence" value="ECO:0007669"/>
    <property type="project" value="TreeGrafter"/>
</dbReference>
<keyword evidence="3" id="KW-0378">Hydrolase</keyword>
<comment type="similarity">
    <text evidence="1">Belongs to the DNase I family.</text>
</comment>
<reference evidence="5" key="1">
    <citation type="submission" date="2021-02" db="EMBL/GenBank/DDBJ databases">
        <authorList>
            <person name="Nowell W R."/>
        </authorList>
    </citation>
    <scope>NUCLEOTIDE SEQUENCE</scope>
</reference>
<gene>
    <name evidence="5" type="ORF">VCS650_LOCUS21101</name>
</gene>
<dbReference type="AlphaFoldDB" id="A0A814QGM7"/>
<evidence type="ECO:0000313" key="6">
    <source>
        <dbReference type="Proteomes" id="UP000663891"/>
    </source>
</evidence>
<dbReference type="GO" id="GO:0004530">
    <property type="term" value="F:deoxyribonuclease I activity"/>
    <property type="evidence" value="ECO:0007669"/>
    <property type="project" value="TreeGrafter"/>
</dbReference>
<comment type="caution">
    <text evidence="5">The sequence shown here is derived from an EMBL/GenBank/DDBJ whole genome shotgun (WGS) entry which is preliminary data.</text>
</comment>
<dbReference type="Pfam" id="PF03372">
    <property type="entry name" value="Exo_endo_phos"/>
    <property type="match status" value="2"/>
</dbReference>
<feature type="domain" description="Endonuclease/exonuclease/phosphatase" evidence="4">
    <location>
        <begin position="24"/>
        <end position="272"/>
    </location>
</feature>
<dbReference type="PANTHER" id="PTHR11371:SF31">
    <property type="entry name" value="EXTRACELLULAR NUCLEASE"/>
    <property type="match status" value="1"/>
</dbReference>
<dbReference type="EMBL" id="CAJNON010000224">
    <property type="protein sequence ID" value="CAF1119373.1"/>
    <property type="molecule type" value="Genomic_DNA"/>
</dbReference>
<keyword evidence="2" id="KW-0540">Nuclease</keyword>
<organism evidence="5 6">
    <name type="scientific">Adineta steineri</name>
    <dbReference type="NCBI Taxonomy" id="433720"/>
    <lineage>
        <taxon>Eukaryota</taxon>
        <taxon>Metazoa</taxon>
        <taxon>Spiralia</taxon>
        <taxon>Gnathifera</taxon>
        <taxon>Rotifera</taxon>
        <taxon>Eurotatoria</taxon>
        <taxon>Bdelloidea</taxon>
        <taxon>Adinetida</taxon>
        <taxon>Adinetidae</taxon>
        <taxon>Adineta</taxon>
    </lineage>
</organism>
<dbReference type="SMART" id="SM00476">
    <property type="entry name" value="DNaseIc"/>
    <property type="match status" value="2"/>
</dbReference>
<evidence type="ECO:0000256" key="2">
    <source>
        <dbReference type="ARBA" id="ARBA00022722"/>
    </source>
</evidence>
<evidence type="ECO:0000256" key="3">
    <source>
        <dbReference type="ARBA" id="ARBA00022801"/>
    </source>
</evidence>
<dbReference type="InterPro" id="IPR036691">
    <property type="entry name" value="Endo/exonu/phosph_ase_sf"/>
</dbReference>
<dbReference type="Proteomes" id="UP000663891">
    <property type="component" value="Unassembled WGS sequence"/>
</dbReference>
<dbReference type="InterPro" id="IPR005135">
    <property type="entry name" value="Endo/exonuclease/phosphatase"/>
</dbReference>
<dbReference type="GO" id="GO:0005634">
    <property type="term" value="C:nucleus"/>
    <property type="evidence" value="ECO:0007669"/>
    <property type="project" value="TreeGrafter"/>
</dbReference>
<dbReference type="GO" id="GO:0006308">
    <property type="term" value="P:DNA catabolic process"/>
    <property type="evidence" value="ECO:0007669"/>
    <property type="project" value="InterPro"/>
</dbReference>
<feature type="domain" description="Endonuclease/exonuclease/phosphatase" evidence="4">
    <location>
        <begin position="311"/>
        <end position="590"/>
    </location>
</feature>
<dbReference type="PANTHER" id="PTHR11371">
    <property type="entry name" value="DEOXYRIBONUCLEASE"/>
    <property type="match status" value="1"/>
</dbReference>
<name>A0A814QGM7_9BILA</name>
<dbReference type="Gene3D" id="3.60.10.10">
    <property type="entry name" value="Endonuclease/exonuclease/phosphatase"/>
    <property type="match status" value="2"/>
</dbReference>
<protein>
    <recommendedName>
        <fullName evidence="4">Endonuclease/exonuclease/phosphatase domain-containing protein</fullName>
    </recommendedName>
</protein>
<accession>A0A814QGM7</accession>